<reference evidence="1 2" key="1">
    <citation type="journal article" date="2010" name="Science">
        <title>Genomic comparison of the ants Camponotus floridanus and Harpegnathos saltator.</title>
        <authorList>
            <person name="Bonasio R."/>
            <person name="Zhang G."/>
            <person name="Ye C."/>
            <person name="Mutti N.S."/>
            <person name="Fang X."/>
            <person name="Qin N."/>
            <person name="Donahue G."/>
            <person name="Yang P."/>
            <person name="Li Q."/>
            <person name="Li C."/>
            <person name="Zhang P."/>
            <person name="Huang Z."/>
            <person name="Berger S.L."/>
            <person name="Reinberg D."/>
            <person name="Wang J."/>
            <person name="Liebig J."/>
        </authorList>
    </citation>
    <scope>NUCLEOTIDE SEQUENCE [LARGE SCALE GENOMIC DNA]</scope>
    <source>
        <strain evidence="1 2">R22 G/1</strain>
    </source>
</reference>
<dbReference type="OrthoDB" id="194468at2759"/>
<name>E2BEP4_HARSA</name>
<organism evidence="2">
    <name type="scientific">Harpegnathos saltator</name>
    <name type="common">Jerdon's jumping ant</name>
    <dbReference type="NCBI Taxonomy" id="610380"/>
    <lineage>
        <taxon>Eukaryota</taxon>
        <taxon>Metazoa</taxon>
        <taxon>Ecdysozoa</taxon>
        <taxon>Arthropoda</taxon>
        <taxon>Hexapoda</taxon>
        <taxon>Insecta</taxon>
        <taxon>Pterygota</taxon>
        <taxon>Neoptera</taxon>
        <taxon>Endopterygota</taxon>
        <taxon>Hymenoptera</taxon>
        <taxon>Apocrita</taxon>
        <taxon>Aculeata</taxon>
        <taxon>Formicoidea</taxon>
        <taxon>Formicidae</taxon>
        <taxon>Ponerinae</taxon>
        <taxon>Ponerini</taxon>
        <taxon>Harpegnathos</taxon>
    </lineage>
</organism>
<dbReference type="Proteomes" id="UP000008237">
    <property type="component" value="Unassembled WGS sequence"/>
</dbReference>
<dbReference type="OMA" id="NANDSKM"/>
<sequence>MAEIKDTFKRVEKMIKIVKIAVPRYMLLRAYYYMIQSQRGTAMRMLRQTKKLSKKVDNKMIYMWANHCQQAWLGVISSVQEDLWKDRPIVKKNEWDEVNANDSTIIPFTFPLPK</sequence>
<evidence type="ECO:0000313" key="1">
    <source>
        <dbReference type="EMBL" id="EFN85819.1"/>
    </source>
</evidence>
<evidence type="ECO:0000313" key="2">
    <source>
        <dbReference type="Proteomes" id="UP000008237"/>
    </source>
</evidence>
<protein>
    <submittedName>
        <fullName evidence="1">Uncharacterized protein</fullName>
    </submittedName>
</protein>
<dbReference type="InParanoid" id="E2BEP4"/>
<accession>E2BEP4</accession>
<dbReference type="EMBL" id="GL447845">
    <property type="protein sequence ID" value="EFN85819.1"/>
    <property type="molecule type" value="Genomic_DNA"/>
</dbReference>
<keyword evidence="2" id="KW-1185">Reference proteome</keyword>
<proteinExistence type="predicted"/>
<dbReference type="AlphaFoldDB" id="E2BEP4"/>
<gene>
    <name evidence="1" type="ORF">EAI_16663</name>
</gene>